<dbReference type="InterPro" id="IPR036621">
    <property type="entry name" value="Anticodon-bd_dom_sf"/>
</dbReference>
<keyword evidence="8 13" id="KW-0067">ATP-binding</keyword>
<dbReference type="FunFam" id="3.30.54.20:FF:000002">
    <property type="entry name" value="Threonine--tRNA ligase"/>
    <property type="match status" value="1"/>
</dbReference>
<evidence type="ECO:0000256" key="4">
    <source>
        <dbReference type="ARBA" id="ARBA00022598"/>
    </source>
</evidence>
<evidence type="ECO:0000313" key="19">
    <source>
        <dbReference type="Proteomes" id="UP000256572"/>
    </source>
</evidence>
<protein>
    <recommendedName>
        <fullName evidence="13">Threonine--tRNA ligase</fullName>
        <ecNumber evidence="13">6.1.1.3</ecNumber>
    </recommendedName>
    <alternativeName>
        <fullName evidence="13">Threonyl-tRNA synthetase</fullName>
        <shortName evidence="13">ThrRS</shortName>
    </alternativeName>
</protein>
<dbReference type="SMART" id="SM00863">
    <property type="entry name" value="tRNA_SAD"/>
    <property type="match status" value="1"/>
</dbReference>
<dbReference type="Gene3D" id="3.30.930.10">
    <property type="entry name" value="Bira Bifunctional Protein, Domain 2"/>
    <property type="match status" value="1"/>
</dbReference>
<evidence type="ECO:0000313" key="18">
    <source>
        <dbReference type="Proteomes" id="UP000228751"/>
    </source>
</evidence>
<evidence type="ECO:0000256" key="14">
    <source>
        <dbReference type="SAM" id="MobiDB-lite"/>
    </source>
</evidence>
<evidence type="ECO:0000313" key="16">
    <source>
        <dbReference type="EMBL" id="AXN00258.1"/>
    </source>
</evidence>
<evidence type="ECO:0000256" key="5">
    <source>
        <dbReference type="ARBA" id="ARBA00022723"/>
    </source>
</evidence>
<evidence type="ECO:0000256" key="9">
    <source>
        <dbReference type="ARBA" id="ARBA00022884"/>
    </source>
</evidence>
<dbReference type="PANTHER" id="PTHR11451:SF44">
    <property type="entry name" value="THREONINE--TRNA LIGASE, CHLOROPLASTIC_MITOCHONDRIAL 2"/>
    <property type="match status" value="1"/>
</dbReference>
<accession>A0A2G4RDS7</accession>
<feature type="binding site" evidence="13">
    <location>
        <position position="448"/>
    </location>
    <ligand>
        <name>Zn(2+)</name>
        <dbReference type="ChEBI" id="CHEBI:29105"/>
        <note>catalytic</note>
    </ligand>
</feature>
<dbReference type="GO" id="GO:0005524">
    <property type="term" value="F:ATP binding"/>
    <property type="evidence" value="ECO:0007669"/>
    <property type="project" value="UniProtKB-UniRule"/>
</dbReference>
<feature type="region of interest" description="Disordered" evidence="14">
    <location>
        <begin position="1"/>
        <end position="34"/>
    </location>
</feature>
<evidence type="ECO:0000256" key="3">
    <source>
        <dbReference type="ARBA" id="ARBA00022555"/>
    </source>
</evidence>
<evidence type="ECO:0000256" key="7">
    <source>
        <dbReference type="ARBA" id="ARBA00022833"/>
    </source>
</evidence>
<dbReference type="Pfam" id="PF00587">
    <property type="entry name" value="tRNA-synt_2b"/>
    <property type="match status" value="1"/>
</dbReference>
<feature type="binding site" evidence="13">
    <location>
        <position position="574"/>
    </location>
    <ligand>
        <name>Zn(2+)</name>
        <dbReference type="ChEBI" id="CHEBI:29105"/>
        <note>catalytic</note>
    </ligand>
</feature>
<keyword evidence="11 13" id="KW-0030">Aminoacyl-tRNA synthetase</keyword>
<sequence>MWRRTGGGNHVIVPADRQRSRDPWIPGQAPGDGSAGRLRSVQYLSFFLVRVATPPTERSSDTRPQMSRCPLIALLRQGSSMSSTTIASCSASHSPKDVLARRVDGALSDLSAIMSGDRPSEPVFRSDADALSLVRHDTAHVLAQAVSELFPGTALATGPATEQGFFYDFAAERAFTDDDLVRIEARMHEIVDRDEAIIREEWTRESALAWCKENGQPYKAEIIRSLPVDAILSFYRQGSFVDLCRGPHLASTGQIGHAFRLLGTAGAYWKGDRNNPMLQRIHGTACRDADELAAWERRQEEAARRDHRRLGREMDLFHFQPEAPGAVFWHPNGWTLFQTLLAYLRTRQQAENYVEINTPDIMDLSLWQASGHWEKFGENMFTTETEGRTYALKPMNCPGGVQVFRHGLKSYRDLPLRMAEFGKVHRFEPSGALHGLMRVRAFTQDDAHIFCTPEQMEAETQRICHLVLSIYKDFGFDDVRIKFSDRPEKRVGSDEIWDRSEDALRRGVEASCLSYTRNPGEGAFYGPKLEFVLRDAIGRDWQCGTVQVDLNLPQRLDAHYVGADGDKHPPVMLHRALFGSLERFIGILLEHHAGHLPFWLAPVQVVVATITAAADEYADDLIKALRQRGIRVAPDLRNEKIAYKIREHSLAKVPVLLIVGKKEAQAGTVSIREYGNPDAPTMTMETAIDLLADASRFRLPKVFGA</sequence>
<keyword evidence="10 13" id="KW-0648">Protein biosynthesis</keyword>
<comment type="catalytic activity">
    <reaction evidence="12 13">
        <text>tRNA(Thr) + L-threonine + ATP = L-threonyl-tRNA(Thr) + AMP + diphosphate + H(+)</text>
        <dbReference type="Rhea" id="RHEA:24624"/>
        <dbReference type="Rhea" id="RHEA-COMP:9670"/>
        <dbReference type="Rhea" id="RHEA-COMP:9704"/>
        <dbReference type="ChEBI" id="CHEBI:15378"/>
        <dbReference type="ChEBI" id="CHEBI:30616"/>
        <dbReference type="ChEBI" id="CHEBI:33019"/>
        <dbReference type="ChEBI" id="CHEBI:57926"/>
        <dbReference type="ChEBI" id="CHEBI:78442"/>
        <dbReference type="ChEBI" id="CHEBI:78534"/>
        <dbReference type="ChEBI" id="CHEBI:456215"/>
        <dbReference type="EC" id="6.1.1.3"/>
    </reaction>
</comment>
<keyword evidence="2 13" id="KW-0963">Cytoplasm</keyword>
<keyword evidence="9 13" id="KW-0694">RNA-binding</keyword>
<keyword evidence="4 13" id="KW-0436">Ligase</keyword>
<dbReference type="Pfam" id="PF03129">
    <property type="entry name" value="HGTP_anticodon"/>
    <property type="match status" value="1"/>
</dbReference>
<evidence type="ECO:0000256" key="11">
    <source>
        <dbReference type="ARBA" id="ARBA00023146"/>
    </source>
</evidence>
<dbReference type="HAMAP" id="MF_00184">
    <property type="entry name" value="Thr_tRNA_synth"/>
    <property type="match status" value="1"/>
</dbReference>
<feature type="domain" description="Aminoacyl-transfer RNA synthetases class-II family profile" evidence="15">
    <location>
        <begin position="325"/>
        <end position="597"/>
    </location>
</feature>
<evidence type="ECO:0000256" key="2">
    <source>
        <dbReference type="ARBA" id="ARBA00022490"/>
    </source>
</evidence>
<dbReference type="FunFam" id="3.30.930.10:FF:000002">
    <property type="entry name" value="Threonine--tRNA ligase"/>
    <property type="match status" value="1"/>
</dbReference>
<dbReference type="GO" id="GO:0046872">
    <property type="term" value="F:metal ion binding"/>
    <property type="evidence" value="ECO:0007669"/>
    <property type="project" value="UniProtKB-KW"/>
</dbReference>
<dbReference type="FunFam" id="3.30.980.10:FF:000005">
    <property type="entry name" value="Threonyl-tRNA synthetase, mitochondrial"/>
    <property type="match status" value="1"/>
</dbReference>
<dbReference type="InterPro" id="IPR004154">
    <property type="entry name" value="Anticodon-bd"/>
</dbReference>
<dbReference type="PANTHER" id="PTHR11451">
    <property type="entry name" value="THREONINE-TRNA LIGASE"/>
    <property type="match status" value="1"/>
</dbReference>
<dbReference type="InterPro" id="IPR045864">
    <property type="entry name" value="aa-tRNA-synth_II/BPL/LPL"/>
</dbReference>
<dbReference type="Gene3D" id="3.40.50.800">
    <property type="entry name" value="Anticodon-binding domain"/>
    <property type="match status" value="1"/>
</dbReference>
<dbReference type="InterPro" id="IPR012947">
    <property type="entry name" value="tRNA_SAD"/>
</dbReference>
<dbReference type="Pfam" id="PF07973">
    <property type="entry name" value="tRNA_SAD"/>
    <property type="match status" value="1"/>
</dbReference>
<dbReference type="Gene3D" id="3.30.54.20">
    <property type="match status" value="1"/>
</dbReference>
<keyword evidence="7 13" id="KW-0862">Zinc</keyword>
<keyword evidence="6 13" id="KW-0547">Nucleotide-binding</keyword>
<dbReference type="GO" id="GO:0000049">
    <property type="term" value="F:tRNA binding"/>
    <property type="evidence" value="ECO:0007669"/>
    <property type="project" value="UniProtKB-KW"/>
</dbReference>
<evidence type="ECO:0000256" key="12">
    <source>
        <dbReference type="ARBA" id="ARBA00049515"/>
    </source>
</evidence>
<dbReference type="Gene3D" id="3.30.980.10">
    <property type="entry name" value="Threonyl-trna Synthetase, Chain A, domain 2"/>
    <property type="match status" value="1"/>
</dbReference>
<evidence type="ECO:0000256" key="13">
    <source>
        <dbReference type="HAMAP-Rule" id="MF_00184"/>
    </source>
</evidence>
<dbReference type="InterPro" id="IPR006195">
    <property type="entry name" value="aa-tRNA-synth_II"/>
</dbReference>
<reference evidence="16 19" key="3">
    <citation type="submission" date="2018-08" db="EMBL/GenBank/DDBJ databases">
        <title>Acetobacter oryzifermentans sp. nov., isolated from Korea traditional vinegar and reclassification of Acetobacter pasteurianus subsp. ascendens (Henneberg 1898) as Acetobacter ascendens comb. nov.</title>
        <authorList>
            <person name="Cho G.Y."/>
            <person name="Lee S.H."/>
        </authorList>
    </citation>
    <scope>NUCLEOTIDE SEQUENCE [LARGE SCALE GENOMIC DNA]</scope>
    <source>
        <strain evidence="16 19">SH</strain>
    </source>
</reference>
<dbReference type="SUPFAM" id="SSF52954">
    <property type="entry name" value="Class II aaRS ABD-related"/>
    <property type="match status" value="1"/>
</dbReference>
<dbReference type="GO" id="GO:0006435">
    <property type="term" value="P:threonyl-tRNA aminoacylation"/>
    <property type="evidence" value="ECO:0007669"/>
    <property type="project" value="UniProtKB-UniRule"/>
</dbReference>
<dbReference type="FunFam" id="3.40.50.800:FF:000001">
    <property type="entry name" value="Threonine--tRNA ligase"/>
    <property type="match status" value="1"/>
</dbReference>
<gene>
    <name evidence="13" type="primary">thrS</name>
    <name evidence="16" type="ORF">CJF59_06705</name>
    <name evidence="17" type="ORF">CSR02_05150</name>
</gene>
<dbReference type="Proteomes" id="UP000256572">
    <property type="component" value="Chromosome"/>
</dbReference>
<keyword evidence="5 13" id="KW-0479">Metal-binding</keyword>
<evidence type="ECO:0000256" key="1">
    <source>
        <dbReference type="ARBA" id="ARBA00008226"/>
    </source>
</evidence>
<comment type="subunit">
    <text evidence="13">Homodimer.</text>
</comment>
<keyword evidence="3 13" id="KW-0820">tRNA-binding</keyword>
<dbReference type="InterPro" id="IPR002314">
    <property type="entry name" value="aa-tRNA-synt_IIb"/>
</dbReference>
<feature type="region of interest" description="Catalytic" evidence="13">
    <location>
        <begin position="306"/>
        <end position="597"/>
    </location>
</feature>
<feature type="binding site" evidence="13">
    <location>
        <position position="397"/>
    </location>
    <ligand>
        <name>Zn(2+)</name>
        <dbReference type="ChEBI" id="CHEBI:29105"/>
        <note>catalytic</note>
    </ligand>
</feature>
<proteinExistence type="inferred from homology"/>
<evidence type="ECO:0000313" key="17">
    <source>
        <dbReference type="EMBL" id="PHY94660.1"/>
    </source>
</evidence>
<dbReference type="PROSITE" id="PS50862">
    <property type="entry name" value="AA_TRNA_LIGASE_II"/>
    <property type="match status" value="1"/>
</dbReference>
<reference evidence="17 18" key="2">
    <citation type="submission" date="2017-10" db="EMBL/GenBank/DDBJ databases">
        <title>Genomic analysis of the genus Acetobacter.</title>
        <authorList>
            <person name="Kim K.H."/>
            <person name="Chun B.H."/>
            <person name="Son A.R."/>
            <person name="Jeon C.O."/>
        </authorList>
    </citation>
    <scope>NUCLEOTIDE SEQUENCE [LARGE SCALE GENOMIC DNA]</scope>
    <source>
        <strain evidence="17 18">LHT 2458</strain>
    </source>
</reference>
<evidence type="ECO:0000256" key="8">
    <source>
        <dbReference type="ARBA" id="ARBA00022840"/>
    </source>
</evidence>
<dbReference type="AlphaFoldDB" id="A0A2G4RDS7"/>
<comment type="similarity">
    <text evidence="1 13">Belongs to the class-II aminoacyl-tRNA synthetase family.</text>
</comment>
<dbReference type="NCBIfam" id="TIGR00418">
    <property type="entry name" value="thrS"/>
    <property type="match status" value="1"/>
</dbReference>
<dbReference type="SUPFAM" id="SSF55186">
    <property type="entry name" value="ThrRS/AlaRS common domain"/>
    <property type="match status" value="1"/>
</dbReference>
<comment type="subcellular location">
    <subcellularLocation>
        <location evidence="13">Cytoplasm</location>
    </subcellularLocation>
</comment>
<reference evidence="16 19" key="1">
    <citation type="submission" date="2017-09" db="EMBL/GenBank/DDBJ databases">
        <authorList>
            <person name="Kim K.H."/>
            <person name="Chun B.H."/>
            <person name="Han G.S."/>
            <person name="Hyun S.G."/>
            <person name="Jeon C.O."/>
        </authorList>
    </citation>
    <scope>NUCLEOTIDE SEQUENCE [LARGE SCALE GENOMIC DNA]</scope>
    <source>
        <strain evidence="16 19">SH</strain>
    </source>
</reference>
<comment type="cofactor">
    <cofactor evidence="13">
        <name>Zn(2+)</name>
        <dbReference type="ChEBI" id="CHEBI:29105"/>
    </cofactor>
    <text evidence="13">Binds 1 zinc ion per subunit.</text>
</comment>
<dbReference type="PRINTS" id="PR01047">
    <property type="entry name" value="TRNASYNTHTHR"/>
</dbReference>
<dbReference type="GO" id="GO:0004829">
    <property type="term" value="F:threonine-tRNA ligase activity"/>
    <property type="evidence" value="ECO:0007669"/>
    <property type="project" value="UniProtKB-UniRule"/>
</dbReference>
<evidence type="ECO:0000256" key="6">
    <source>
        <dbReference type="ARBA" id="ARBA00022741"/>
    </source>
</evidence>
<dbReference type="SUPFAM" id="SSF55681">
    <property type="entry name" value="Class II aaRS and biotin synthetases"/>
    <property type="match status" value="1"/>
</dbReference>
<dbReference type="InterPro" id="IPR033728">
    <property type="entry name" value="ThrRS_core"/>
</dbReference>
<dbReference type="Proteomes" id="UP000228751">
    <property type="component" value="Unassembled WGS sequence"/>
</dbReference>
<dbReference type="EMBL" id="CP023189">
    <property type="protein sequence ID" value="AXN00258.1"/>
    <property type="molecule type" value="Genomic_DNA"/>
</dbReference>
<evidence type="ECO:0000256" key="10">
    <source>
        <dbReference type="ARBA" id="ARBA00022917"/>
    </source>
</evidence>
<dbReference type="CDD" id="cd00860">
    <property type="entry name" value="ThrRS_anticodon"/>
    <property type="match status" value="1"/>
</dbReference>
<dbReference type="CDD" id="cd00771">
    <property type="entry name" value="ThrRS_core"/>
    <property type="match status" value="1"/>
</dbReference>
<dbReference type="InterPro" id="IPR018163">
    <property type="entry name" value="Thr/Ala-tRNA-synth_IIc_edit"/>
</dbReference>
<dbReference type="EC" id="6.1.1.3" evidence="13"/>
<dbReference type="EMBL" id="PEBQ01000081">
    <property type="protein sequence ID" value="PHY94660.1"/>
    <property type="molecule type" value="Genomic_DNA"/>
</dbReference>
<dbReference type="InterPro" id="IPR047246">
    <property type="entry name" value="ThrRS_anticodon"/>
</dbReference>
<keyword evidence="18" id="KW-1185">Reference proteome</keyword>
<dbReference type="GO" id="GO:0005737">
    <property type="term" value="C:cytoplasm"/>
    <property type="evidence" value="ECO:0007669"/>
    <property type="project" value="UniProtKB-SubCell"/>
</dbReference>
<organism evidence="17 18">
    <name type="scientific">Acetobacter pomorum</name>
    <dbReference type="NCBI Taxonomy" id="65959"/>
    <lineage>
        <taxon>Bacteria</taxon>
        <taxon>Pseudomonadati</taxon>
        <taxon>Pseudomonadota</taxon>
        <taxon>Alphaproteobacteria</taxon>
        <taxon>Acetobacterales</taxon>
        <taxon>Acetobacteraceae</taxon>
        <taxon>Acetobacter</taxon>
    </lineage>
</organism>
<dbReference type="InterPro" id="IPR002320">
    <property type="entry name" value="Thr-tRNA-ligase_IIa"/>
</dbReference>
<name>A0A2G4RDS7_9PROT</name>
<evidence type="ECO:0000259" key="15">
    <source>
        <dbReference type="PROSITE" id="PS50862"/>
    </source>
</evidence>